<accession>A0A8X6FZ62</accession>
<dbReference type="InterPro" id="IPR036691">
    <property type="entry name" value="Endo/exonu/phosph_ase_sf"/>
</dbReference>
<protein>
    <submittedName>
        <fullName evidence="2">RNA-directed DNA polymerase from mobile element jockey</fullName>
    </submittedName>
</protein>
<dbReference type="Proteomes" id="UP000887116">
    <property type="component" value="Unassembled WGS sequence"/>
</dbReference>
<dbReference type="Gene3D" id="3.60.10.10">
    <property type="entry name" value="Endonuclease/exonuclease/phosphatase"/>
    <property type="match status" value="1"/>
</dbReference>
<dbReference type="PANTHER" id="PTHR33273:SF4">
    <property type="entry name" value="ENDONUCLEASE_EXONUCLEASE_PHOSPHATASE DOMAIN-CONTAINING PROTEIN"/>
    <property type="match status" value="1"/>
</dbReference>
<keyword evidence="2" id="KW-0695">RNA-directed DNA polymerase</keyword>
<dbReference type="EMBL" id="BMAO01033940">
    <property type="protein sequence ID" value="GFQ92920.1"/>
    <property type="molecule type" value="Genomic_DNA"/>
</dbReference>
<sequence length="94" mass="10576">MNKNTIILGDLNAKHTIWGSSCNNDRGKDILKMMNDKEFMTLNDGIPTQTSLSYNTSEALDISIISADIFLRCTWSVLDHIGSDHFPILIKFSK</sequence>
<name>A0A8X6FZ62_TRICU</name>
<dbReference type="OrthoDB" id="6434725at2759"/>
<organism evidence="2 3">
    <name type="scientific">Trichonephila clavata</name>
    <name type="common">Joro spider</name>
    <name type="synonym">Nephila clavata</name>
    <dbReference type="NCBI Taxonomy" id="2740835"/>
    <lineage>
        <taxon>Eukaryota</taxon>
        <taxon>Metazoa</taxon>
        <taxon>Ecdysozoa</taxon>
        <taxon>Arthropoda</taxon>
        <taxon>Chelicerata</taxon>
        <taxon>Arachnida</taxon>
        <taxon>Araneae</taxon>
        <taxon>Araneomorphae</taxon>
        <taxon>Entelegynae</taxon>
        <taxon>Araneoidea</taxon>
        <taxon>Nephilidae</taxon>
        <taxon>Trichonephila</taxon>
    </lineage>
</organism>
<dbReference type="GO" id="GO:0003964">
    <property type="term" value="F:RNA-directed DNA polymerase activity"/>
    <property type="evidence" value="ECO:0007669"/>
    <property type="project" value="UniProtKB-KW"/>
</dbReference>
<keyword evidence="2" id="KW-0808">Transferase</keyword>
<dbReference type="PANTHER" id="PTHR33273">
    <property type="entry name" value="DOMAIN-CONTAINING PROTEIN, PUTATIVE-RELATED"/>
    <property type="match status" value="1"/>
</dbReference>
<evidence type="ECO:0000313" key="2">
    <source>
        <dbReference type="EMBL" id="GFQ92920.1"/>
    </source>
</evidence>
<evidence type="ECO:0000313" key="3">
    <source>
        <dbReference type="Proteomes" id="UP000887116"/>
    </source>
</evidence>
<dbReference type="InterPro" id="IPR005135">
    <property type="entry name" value="Endo/exonuclease/phosphatase"/>
</dbReference>
<dbReference type="SUPFAM" id="SSF56219">
    <property type="entry name" value="DNase I-like"/>
    <property type="match status" value="1"/>
</dbReference>
<keyword evidence="2" id="KW-0548">Nucleotidyltransferase</keyword>
<comment type="caution">
    <text evidence="2">The sequence shown here is derived from an EMBL/GenBank/DDBJ whole genome shotgun (WGS) entry which is preliminary data.</text>
</comment>
<dbReference type="AlphaFoldDB" id="A0A8X6FZ62"/>
<dbReference type="Pfam" id="PF14529">
    <property type="entry name" value="Exo_endo_phos_2"/>
    <property type="match status" value="1"/>
</dbReference>
<feature type="domain" description="Endonuclease/exonuclease/phosphatase" evidence="1">
    <location>
        <begin position="3"/>
        <end position="88"/>
    </location>
</feature>
<evidence type="ECO:0000259" key="1">
    <source>
        <dbReference type="Pfam" id="PF14529"/>
    </source>
</evidence>
<proteinExistence type="predicted"/>
<gene>
    <name evidence="2" type="primary">X975_24845</name>
    <name evidence="2" type="ORF">TNCT_544231</name>
</gene>
<reference evidence="2" key="1">
    <citation type="submission" date="2020-07" db="EMBL/GenBank/DDBJ databases">
        <title>Multicomponent nature underlies the extraordinary mechanical properties of spider dragline silk.</title>
        <authorList>
            <person name="Kono N."/>
            <person name="Nakamura H."/>
            <person name="Mori M."/>
            <person name="Yoshida Y."/>
            <person name="Ohtoshi R."/>
            <person name="Malay A.D."/>
            <person name="Moran D.A.P."/>
            <person name="Tomita M."/>
            <person name="Numata K."/>
            <person name="Arakawa K."/>
        </authorList>
    </citation>
    <scope>NUCLEOTIDE SEQUENCE</scope>
</reference>
<keyword evidence="3" id="KW-1185">Reference proteome</keyword>